<evidence type="ECO:0000313" key="2">
    <source>
        <dbReference type="EMBL" id="SVA17749.1"/>
    </source>
</evidence>
<feature type="transmembrane region" description="Helical" evidence="1">
    <location>
        <begin position="48"/>
        <end position="73"/>
    </location>
</feature>
<dbReference type="AlphaFoldDB" id="A0A381TPJ1"/>
<keyword evidence="1" id="KW-0472">Membrane</keyword>
<feature type="non-terminal residue" evidence="2">
    <location>
        <position position="1"/>
    </location>
</feature>
<keyword evidence="1" id="KW-1133">Transmembrane helix</keyword>
<gene>
    <name evidence="2" type="ORF">METZ01_LOCUS70603</name>
</gene>
<keyword evidence="1" id="KW-0812">Transmembrane</keyword>
<accession>A0A381TPJ1</accession>
<proteinExistence type="predicted"/>
<feature type="transmembrane region" description="Helical" evidence="1">
    <location>
        <begin position="85"/>
        <end position="107"/>
    </location>
</feature>
<reference evidence="2" key="1">
    <citation type="submission" date="2018-05" db="EMBL/GenBank/DDBJ databases">
        <authorList>
            <person name="Lanie J.A."/>
            <person name="Ng W.-L."/>
            <person name="Kazmierczak K.M."/>
            <person name="Andrzejewski T.M."/>
            <person name="Davidsen T.M."/>
            <person name="Wayne K.J."/>
            <person name="Tettelin H."/>
            <person name="Glass J.I."/>
            <person name="Rusch D."/>
            <person name="Podicherti R."/>
            <person name="Tsui H.-C.T."/>
            <person name="Winkler M.E."/>
        </authorList>
    </citation>
    <scope>NUCLEOTIDE SEQUENCE</scope>
</reference>
<protein>
    <submittedName>
        <fullName evidence="2">Uncharacterized protein</fullName>
    </submittedName>
</protein>
<sequence length="130" mass="13983">VPCSDGIEPVCGQLRPEDAADRHRVIVVGLMVKGVEQKMMLTRAFRTLVVISALLLLADNSAAWACAVCFGAADSPMTQGMNMAILLMLGILSCVATGFVMFFIRLFKLSRASVGRDLQVQRSASVEGSY</sequence>
<organism evidence="2">
    <name type="scientific">marine metagenome</name>
    <dbReference type="NCBI Taxonomy" id="408172"/>
    <lineage>
        <taxon>unclassified sequences</taxon>
        <taxon>metagenomes</taxon>
        <taxon>ecological metagenomes</taxon>
    </lineage>
</organism>
<evidence type="ECO:0000256" key="1">
    <source>
        <dbReference type="SAM" id="Phobius"/>
    </source>
</evidence>
<name>A0A381TPJ1_9ZZZZ</name>
<dbReference type="EMBL" id="UINC01004910">
    <property type="protein sequence ID" value="SVA17749.1"/>
    <property type="molecule type" value="Genomic_DNA"/>
</dbReference>